<evidence type="ECO:0000313" key="10">
    <source>
        <dbReference type="RefSeq" id="XP_022243383.1"/>
    </source>
</evidence>
<evidence type="ECO:0000256" key="5">
    <source>
        <dbReference type="ARBA" id="ARBA00023136"/>
    </source>
</evidence>
<comment type="subcellular location">
    <subcellularLocation>
        <location evidence="1">Membrane</location>
        <topology evidence="1">Multi-pass membrane protein</topology>
    </subcellularLocation>
</comment>
<reference evidence="9 10" key="1">
    <citation type="submission" date="2025-05" db="UniProtKB">
        <authorList>
            <consortium name="RefSeq"/>
        </authorList>
    </citation>
    <scope>IDENTIFICATION</scope>
    <source>
        <tissue evidence="9 10">Muscle</tissue>
    </source>
</reference>
<dbReference type="PANTHER" id="PTHR11266:SF17">
    <property type="entry name" value="PROTEIN MPV17"/>
    <property type="match status" value="1"/>
</dbReference>
<proteinExistence type="inferred from homology"/>
<feature type="transmembrane region" description="Helical" evidence="7">
    <location>
        <begin position="64"/>
        <end position="85"/>
    </location>
</feature>
<dbReference type="PANTHER" id="PTHR11266">
    <property type="entry name" value="PEROXISOMAL MEMBRANE PROTEIN 2, PXMP2 MPV17"/>
    <property type="match status" value="1"/>
</dbReference>
<sequence>MACGDFICQTVVEQKTLKNIETRRLVRFAFLGTCFVGPTLRSWYLVLEKVCGVSGKTVGLQKMLLDQGLFVPVFLANFLTVNGLLQNHSWIQIKEKLKRDYFEVLKANYMLWPAAQLFNFYIVPFQHRVMVVNLVALFWNTYLAWKANTNNVD</sequence>
<evidence type="ECO:0000256" key="7">
    <source>
        <dbReference type="RuleBase" id="RU363053"/>
    </source>
</evidence>
<evidence type="ECO:0000256" key="1">
    <source>
        <dbReference type="ARBA" id="ARBA00004141"/>
    </source>
</evidence>
<accession>A0ABM1SIC8</accession>
<feature type="transmembrane region" description="Helical" evidence="7">
    <location>
        <begin position="25"/>
        <end position="44"/>
    </location>
</feature>
<keyword evidence="3 7" id="KW-0812">Transmembrane</keyword>
<comment type="similarity">
    <text evidence="2 7">Belongs to the peroxisomal membrane protein PXMP2/4 family.</text>
</comment>
<gene>
    <name evidence="9 10" type="primary">LOC106460866</name>
</gene>
<evidence type="ECO:0000256" key="4">
    <source>
        <dbReference type="ARBA" id="ARBA00022989"/>
    </source>
</evidence>
<keyword evidence="4 7" id="KW-1133">Transmembrane helix</keyword>
<evidence type="ECO:0000313" key="8">
    <source>
        <dbReference type="Proteomes" id="UP000694941"/>
    </source>
</evidence>
<dbReference type="RefSeq" id="XP_022243383.1">
    <property type="nucleotide sequence ID" value="XM_022387675.1"/>
</dbReference>
<dbReference type="RefSeq" id="XP_022243382.1">
    <property type="nucleotide sequence ID" value="XM_022387674.1"/>
</dbReference>
<organism evidence="8 10">
    <name type="scientific">Limulus polyphemus</name>
    <name type="common">Atlantic horseshoe crab</name>
    <dbReference type="NCBI Taxonomy" id="6850"/>
    <lineage>
        <taxon>Eukaryota</taxon>
        <taxon>Metazoa</taxon>
        <taxon>Ecdysozoa</taxon>
        <taxon>Arthropoda</taxon>
        <taxon>Chelicerata</taxon>
        <taxon>Merostomata</taxon>
        <taxon>Xiphosura</taxon>
        <taxon>Limulidae</taxon>
        <taxon>Limulus</taxon>
    </lineage>
</organism>
<evidence type="ECO:0000256" key="3">
    <source>
        <dbReference type="ARBA" id="ARBA00022692"/>
    </source>
</evidence>
<evidence type="ECO:0000256" key="6">
    <source>
        <dbReference type="ARBA" id="ARBA00049743"/>
    </source>
</evidence>
<dbReference type="Proteomes" id="UP000694941">
    <property type="component" value="Unplaced"/>
</dbReference>
<dbReference type="InterPro" id="IPR007248">
    <property type="entry name" value="Mpv17_PMP22"/>
</dbReference>
<dbReference type="Pfam" id="PF04117">
    <property type="entry name" value="Mpv17_PMP22"/>
    <property type="match status" value="1"/>
</dbReference>
<protein>
    <recommendedName>
        <fullName evidence="6">Mitochondrial inner membrane protein Mpv17</fullName>
    </recommendedName>
</protein>
<name>A0ABM1SIC8_LIMPO</name>
<evidence type="ECO:0000256" key="2">
    <source>
        <dbReference type="ARBA" id="ARBA00006824"/>
    </source>
</evidence>
<keyword evidence="8" id="KW-1185">Reference proteome</keyword>
<dbReference type="GeneID" id="106460866"/>
<keyword evidence="5 7" id="KW-0472">Membrane</keyword>
<evidence type="ECO:0000313" key="9">
    <source>
        <dbReference type="RefSeq" id="XP_022243382.1"/>
    </source>
</evidence>